<keyword evidence="2" id="KW-0812">Transmembrane</keyword>
<feature type="coiled-coil region" evidence="1">
    <location>
        <begin position="356"/>
        <end position="383"/>
    </location>
</feature>
<reference evidence="3 4" key="1">
    <citation type="submission" date="2018-06" db="EMBL/GenBank/DDBJ databases">
        <title>Genomic Encyclopedia of Archaeal and Bacterial Type Strains, Phase II (KMG-II): from individual species to whole genera.</title>
        <authorList>
            <person name="Goeker M."/>
        </authorList>
    </citation>
    <scope>NUCLEOTIDE SEQUENCE [LARGE SCALE GENOMIC DNA]</scope>
    <source>
        <strain evidence="3 4">DSM 14825</strain>
    </source>
</reference>
<organism evidence="3 4">
    <name type="scientific">Pedobacter cryoconitis</name>
    <dbReference type="NCBI Taxonomy" id="188932"/>
    <lineage>
        <taxon>Bacteria</taxon>
        <taxon>Pseudomonadati</taxon>
        <taxon>Bacteroidota</taxon>
        <taxon>Sphingobacteriia</taxon>
        <taxon>Sphingobacteriales</taxon>
        <taxon>Sphingobacteriaceae</taxon>
        <taxon>Pedobacter</taxon>
    </lineage>
</organism>
<feature type="transmembrane region" description="Helical" evidence="2">
    <location>
        <begin position="70"/>
        <end position="91"/>
    </location>
</feature>
<evidence type="ECO:0000256" key="2">
    <source>
        <dbReference type="SAM" id="Phobius"/>
    </source>
</evidence>
<dbReference type="OrthoDB" id="742917at2"/>
<gene>
    <name evidence="3" type="ORF">LY11_02035</name>
</gene>
<feature type="transmembrane region" description="Helical" evidence="2">
    <location>
        <begin position="97"/>
        <end position="130"/>
    </location>
</feature>
<dbReference type="AlphaFoldDB" id="A0A327SSN2"/>
<accession>A0A327SSN2</accession>
<feature type="transmembrane region" description="Helical" evidence="2">
    <location>
        <begin position="331"/>
        <end position="355"/>
    </location>
</feature>
<sequence length="393" mass="41484">MSSSYLPSGVKVSCTLMTVAKPQQLGISRKTKNVLSVSNIVWLNIDDKKISTTFVCKSPAKFWNGLSNMLTGLAIGIICVAVAVVVVAAVVGTGGVAGVILAGMATAATSAATVAVVGTVATAAIVTAAVQPVRNLIGNFTSGHACDCTLETGSQWSKFHDKVNFNGQNAIVQKSILKCLNGGIVQPFISPVLAQTAADKFSTNNNKELELHNKQQLWMGFVSGFSGLADPLGTSLGIATGIYDYSTGYNTNTLANEDAPATEDLKDEISSAKRDQKIGVASGTLKGGYEAIETMTLQNRTIIREVMEQGGTYAQAERMTAWGLKSFKGEFANMGIGLGVGVGFGVAGAIINHYIAQSYKDDKQQLIEDIRKNRKKLADLDTKNMNSVIATQK</sequence>
<dbReference type="Proteomes" id="UP000249754">
    <property type="component" value="Unassembled WGS sequence"/>
</dbReference>
<evidence type="ECO:0000313" key="4">
    <source>
        <dbReference type="Proteomes" id="UP000249754"/>
    </source>
</evidence>
<keyword evidence="1" id="KW-0175">Coiled coil</keyword>
<dbReference type="EMBL" id="QLLR01000007">
    <property type="protein sequence ID" value="RAJ31878.1"/>
    <property type="molecule type" value="Genomic_DNA"/>
</dbReference>
<evidence type="ECO:0000256" key="1">
    <source>
        <dbReference type="SAM" id="Coils"/>
    </source>
</evidence>
<protein>
    <recommendedName>
        <fullName evidence="5">DUF4280 domain-containing protein</fullName>
    </recommendedName>
</protein>
<name>A0A327SSN2_9SPHI</name>
<keyword evidence="2" id="KW-1133">Transmembrane helix</keyword>
<keyword evidence="2" id="KW-0472">Membrane</keyword>
<dbReference type="RefSeq" id="WP_111633576.1">
    <property type="nucleotide sequence ID" value="NZ_QLLR01000007.1"/>
</dbReference>
<comment type="caution">
    <text evidence="3">The sequence shown here is derived from an EMBL/GenBank/DDBJ whole genome shotgun (WGS) entry which is preliminary data.</text>
</comment>
<evidence type="ECO:0000313" key="3">
    <source>
        <dbReference type="EMBL" id="RAJ31878.1"/>
    </source>
</evidence>
<proteinExistence type="predicted"/>
<evidence type="ECO:0008006" key="5">
    <source>
        <dbReference type="Google" id="ProtNLM"/>
    </source>
</evidence>